<dbReference type="AlphaFoldDB" id="A0AAV0VW04"/>
<dbReference type="GO" id="GO:0003676">
    <property type="term" value="F:nucleic acid binding"/>
    <property type="evidence" value="ECO:0007669"/>
    <property type="project" value="InterPro"/>
</dbReference>
<organism evidence="1 2">
    <name type="scientific">Macrosiphum euphorbiae</name>
    <name type="common">potato aphid</name>
    <dbReference type="NCBI Taxonomy" id="13131"/>
    <lineage>
        <taxon>Eukaryota</taxon>
        <taxon>Metazoa</taxon>
        <taxon>Ecdysozoa</taxon>
        <taxon>Arthropoda</taxon>
        <taxon>Hexapoda</taxon>
        <taxon>Insecta</taxon>
        <taxon>Pterygota</taxon>
        <taxon>Neoptera</taxon>
        <taxon>Paraneoptera</taxon>
        <taxon>Hemiptera</taxon>
        <taxon>Sternorrhyncha</taxon>
        <taxon>Aphidomorpha</taxon>
        <taxon>Aphidoidea</taxon>
        <taxon>Aphididae</taxon>
        <taxon>Macrosiphini</taxon>
        <taxon>Macrosiphum</taxon>
    </lineage>
</organism>
<evidence type="ECO:0000313" key="2">
    <source>
        <dbReference type="Proteomes" id="UP001160148"/>
    </source>
</evidence>
<dbReference type="InterPro" id="IPR012337">
    <property type="entry name" value="RNaseH-like_sf"/>
</dbReference>
<dbReference type="InterPro" id="IPR036397">
    <property type="entry name" value="RNaseH_sf"/>
</dbReference>
<sequence>MKKKSLEFKKFSSAWGFTIINSSPNYPKSNGLAEKDVGIAKMLIRKSTHEKQDLELYLLNYCNAPITGLQCTPAQLLQSREVRSKMNVVHRKKLFKPVIQNCVEKMRDSKRKQALYYNRGANINISCFEEGEKVYMQDKWTKNWHEGKIIKKLKEPRSYLVKDRNGRMLRRNTSFLKKIGIRKQIRVEGEREEYGKLSNEEHYNKICNQTYQKEDRTRIGRKVVKPKKLDL</sequence>
<keyword evidence="2" id="KW-1185">Reference proteome</keyword>
<gene>
    <name evidence="1" type="ORF">MEUPH1_LOCUS5128</name>
</gene>
<reference evidence="1 2" key="1">
    <citation type="submission" date="2023-01" db="EMBL/GenBank/DDBJ databases">
        <authorList>
            <person name="Whitehead M."/>
        </authorList>
    </citation>
    <scope>NUCLEOTIDE SEQUENCE [LARGE SCALE GENOMIC DNA]</scope>
</reference>
<protein>
    <recommendedName>
        <fullName evidence="3">Integrase catalytic domain-containing protein</fullName>
    </recommendedName>
</protein>
<dbReference type="Proteomes" id="UP001160148">
    <property type="component" value="Unassembled WGS sequence"/>
</dbReference>
<evidence type="ECO:0008006" key="3">
    <source>
        <dbReference type="Google" id="ProtNLM"/>
    </source>
</evidence>
<dbReference type="PANTHER" id="PTHR37984">
    <property type="entry name" value="PROTEIN CBG26694"/>
    <property type="match status" value="1"/>
</dbReference>
<accession>A0AAV0VW04</accession>
<dbReference type="PANTHER" id="PTHR37984:SF7">
    <property type="entry name" value="INTEGRASE CATALYTIC DOMAIN-CONTAINING PROTEIN"/>
    <property type="match status" value="1"/>
</dbReference>
<dbReference type="Gene3D" id="3.30.420.10">
    <property type="entry name" value="Ribonuclease H-like superfamily/Ribonuclease H"/>
    <property type="match status" value="1"/>
</dbReference>
<dbReference type="EMBL" id="CARXXK010000001">
    <property type="protein sequence ID" value="CAI6348456.1"/>
    <property type="molecule type" value="Genomic_DNA"/>
</dbReference>
<comment type="caution">
    <text evidence="1">The sequence shown here is derived from an EMBL/GenBank/DDBJ whole genome shotgun (WGS) entry which is preliminary data.</text>
</comment>
<dbReference type="SUPFAM" id="SSF53098">
    <property type="entry name" value="Ribonuclease H-like"/>
    <property type="match status" value="1"/>
</dbReference>
<name>A0AAV0VW04_9HEMI</name>
<proteinExistence type="predicted"/>
<evidence type="ECO:0000313" key="1">
    <source>
        <dbReference type="EMBL" id="CAI6348456.1"/>
    </source>
</evidence>
<dbReference type="InterPro" id="IPR050951">
    <property type="entry name" value="Retrovirus_Pol_polyprotein"/>
</dbReference>